<comment type="caution">
    <text evidence="2">The sequence shown here is derived from an EMBL/GenBank/DDBJ whole genome shotgun (WGS) entry which is preliminary data.</text>
</comment>
<dbReference type="SUPFAM" id="SSF50998">
    <property type="entry name" value="Quinoprotein alcohol dehydrogenase-like"/>
    <property type="match status" value="2"/>
</dbReference>
<dbReference type="PANTHER" id="PTHR34512:SF30">
    <property type="entry name" value="OUTER MEMBRANE PROTEIN ASSEMBLY FACTOR BAMB"/>
    <property type="match status" value="1"/>
</dbReference>
<organism evidence="2 3">
    <name type="scientific">Gordonia rubripertincta</name>
    <name type="common">Rhodococcus corallinus</name>
    <dbReference type="NCBI Taxonomy" id="36822"/>
    <lineage>
        <taxon>Bacteria</taxon>
        <taxon>Bacillati</taxon>
        <taxon>Actinomycetota</taxon>
        <taxon>Actinomycetes</taxon>
        <taxon>Mycobacteriales</taxon>
        <taxon>Gordoniaceae</taxon>
        <taxon>Gordonia</taxon>
    </lineage>
</organism>
<dbReference type="Pfam" id="PF13360">
    <property type="entry name" value="PQQ_2"/>
    <property type="match status" value="1"/>
</dbReference>
<protein>
    <submittedName>
        <fullName evidence="2">PQQ-binding-like beta-propeller repeat protein</fullName>
    </submittedName>
</protein>
<accession>A0ABT4MYN0</accession>
<dbReference type="Proteomes" id="UP001067235">
    <property type="component" value="Unassembled WGS sequence"/>
</dbReference>
<name>A0ABT4MYN0_GORRU</name>
<dbReference type="InterPro" id="IPR011047">
    <property type="entry name" value="Quinoprotein_ADH-like_sf"/>
</dbReference>
<keyword evidence="3" id="KW-1185">Reference proteome</keyword>
<proteinExistence type="predicted"/>
<dbReference type="InterPro" id="IPR002372">
    <property type="entry name" value="PQQ_rpt_dom"/>
</dbReference>
<gene>
    <name evidence="2" type="ORF">O4213_17705</name>
</gene>
<reference evidence="2" key="1">
    <citation type="submission" date="2022-12" db="EMBL/GenBank/DDBJ databases">
        <authorList>
            <person name="Krivoruchko A.V."/>
            <person name="Elkin A."/>
        </authorList>
    </citation>
    <scope>NUCLEOTIDE SEQUENCE</scope>
    <source>
        <strain evidence="2">IEGM 1388</strain>
    </source>
</reference>
<evidence type="ECO:0000313" key="2">
    <source>
        <dbReference type="EMBL" id="MCZ4551830.1"/>
    </source>
</evidence>
<dbReference type="RefSeq" id="WP_301572727.1">
    <property type="nucleotide sequence ID" value="NZ_JAPWIE010000005.1"/>
</dbReference>
<dbReference type="EMBL" id="JAPWIE010000005">
    <property type="protein sequence ID" value="MCZ4551830.1"/>
    <property type="molecule type" value="Genomic_DNA"/>
</dbReference>
<feature type="domain" description="Pyrrolo-quinoline quinone repeat" evidence="1">
    <location>
        <begin position="324"/>
        <end position="417"/>
    </location>
</feature>
<sequence length="456" mass="48221">MPGKSTLALVVAAVIAVVTVSAAVFVLADRAPTSVKKITGTSAETPGLAWSFDPAEYLDRPFAGLTDPRLGSSFNAGEPGFILTGDTFLTIAGSPTEGLELDKPVMISVDAKDGTARWQAPAHDLLGCSDTPLGGKVYCFAMSEIVTYDIDSGVSERRTIPESVYGLTTTSDALYIVEGSLEESVEGSDVRVHSGTFDDISANWSQPVDIGGYYEDLYGIDVLAVTDGVGLVRIGNQMAQFDAESGTPLWTTGDGVCVSQASLEPGGVVAQINSDCESYDSVSGELLRGPDGKVLITTDSATAQRPMLEHRDDADEPILLGDSAYDRSSGELLWTNPSIVSGPQGAVTAIVGNTIYLRDTNTQSETGIDLRTGKQLWHNDTTQTFDVAGGGGRTLLGNDGTALTEFDLRTGSVVWTAPFVSIDSDPETFATGRAAQRYRDGWIYSSDRRMIGLAPL</sequence>
<dbReference type="PANTHER" id="PTHR34512">
    <property type="entry name" value="CELL SURFACE PROTEIN"/>
    <property type="match status" value="1"/>
</dbReference>
<evidence type="ECO:0000259" key="1">
    <source>
        <dbReference type="Pfam" id="PF13360"/>
    </source>
</evidence>
<evidence type="ECO:0000313" key="3">
    <source>
        <dbReference type="Proteomes" id="UP001067235"/>
    </source>
</evidence>
<dbReference type="InterPro" id="IPR015943">
    <property type="entry name" value="WD40/YVTN_repeat-like_dom_sf"/>
</dbReference>
<dbReference type="Gene3D" id="2.130.10.10">
    <property type="entry name" value="YVTN repeat-like/Quinoprotein amine dehydrogenase"/>
    <property type="match status" value="1"/>
</dbReference>